<dbReference type="AlphaFoldDB" id="A0A9P2TBB6"/>
<keyword evidence="2" id="KW-1185">Reference proteome</keyword>
<organism evidence="1 2">
    <name type="scientific">Thermobifida fusca TM51</name>
    <dbReference type="NCBI Taxonomy" id="1169414"/>
    <lineage>
        <taxon>Bacteria</taxon>
        <taxon>Bacillati</taxon>
        <taxon>Actinomycetota</taxon>
        <taxon>Actinomycetes</taxon>
        <taxon>Streptosporangiales</taxon>
        <taxon>Nocardiopsidaceae</taxon>
        <taxon>Thermobifida</taxon>
    </lineage>
</organism>
<dbReference type="Proteomes" id="UP000014184">
    <property type="component" value="Unassembled WGS sequence"/>
</dbReference>
<comment type="caution">
    <text evidence="1">The sequence shown here is derived from an EMBL/GenBank/DDBJ whole genome shotgun (WGS) entry which is preliminary data.</text>
</comment>
<reference evidence="1 2" key="1">
    <citation type="journal article" date="2013" name="Genome Announc.">
        <title>Draft Genome Sequence of the Lignocellulose Decomposer Thermobifida fusca Strain TM51.</title>
        <authorList>
            <person name="Toth A."/>
            <person name="Barna T."/>
            <person name="Nagy I."/>
            <person name="Horvath B."/>
            <person name="Nagy I."/>
            <person name="Tancsics A."/>
            <person name="Kriszt B."/>
            <person name="Baka E."/>
            <person name="Fekete C."/>
            <person name="Kukolya J."/>
        </authorList>
    </citation>
    <scope>NUCLEOTIDE SEQUENCE [LARGE SCALE GENOMIC DNA]</scope>
    <source>
        <strain evidence="1 2">TM51</strain>
    </source>
</reference>
<protein>
    <submittedName>
        <fullName evidence="1">Uncharacterized protein</fullName>
    </submittedName>
</protein>
<sequence>MSSSNPLERRVPARNRTTLLTELADEVRALGGTALVALSATAHPVLYVRRMGGRLIPVVVVEDAAANRWFIWGRTGSEHVSRPKQAAAALCGLDRLPPRSWVNPVAARRAAAKGAA</sequence>
<accession>A0A9P2TBB6</accession>
<evidence type="ECO:0000313" key="2">
    <source>
        <dbReference type="Proteomes" id="UP000014184"/>
    </source>
</evidence>
<gene>
    <name evidence="1" type="ORF">TM51_05287</name>
</gene>
<evidence type="ECO:0000313" key="1">
    <source>
        <dbReference type="EMBL" id="EOR71862.1"/>
    </source>
</evidence>
<dbReference type="RefSeq" id="WP_011291422.1">
    <property type="nucleotide sequence ID" value="NZ_AOSG01000025.1"/>
</dbReference>
<dbReference type="EMBL" id="AOSG01000025">
    <property type="protein sequence ID" value="EOR71862.1"/>
    <property type="molecule type" value="Genomic_DNA"/>
</dbReference>
<name>A0A9P2TBB6_THEFU</name>
<proteinExistence type="predicted"/>